<dbReference type="EMBL" id="RQTK01001614">
    <property type="protein sequence ID" value="RUS69646.1"/>
    <property type="molecule type" value="Genomic_DNA"/>
</dbReference>
<reference evidence="2 3" key="1">
    <citation type="submission" date="2019-01" db="EMBL/GenBank/DDBJ databases">
        <title>A draft genome assembly of the solar-powered sea slug Elysia chlorotica.</title>
        <authorList>
            <person name="Cai H."/>
            <person name="Li Q."/>
            <person name="Fang X."/>
            <person name="Li J."/>
            <person name="Curtis N.E."/>
            <person name="Altenburger A."/>
            <person name="Shibata T."/>
            <person name="Feng M."/>
            <person name="Maeda T."/>
            <person name="Schwartz J.A."/>
            <person name="Shigenobu S."/>
            <person name="Lundholm N."/>
            <person name="Nishiyama T."/>
            <person name="Yang H."/>
            <person name="Hasebe M."/>
            <person name="Li S."/>
            <person name="Pierce S.K."/>
            <person name="Wang J."/>
        </authorList>
    </citation>
    <scope>NUCLEOTIDE SEQUENCE [LARGE SCALE GENOMIC DNA]</scope>
    <source>
        <strain evidence="2">EC2010</strain>
        <tissue evidence="2">Whole organism of an adult</tissue>
    </source>
</reference>
<name>A0A433SKG4_ELYCH</name>
<evidence type="ECO:0000313" key="3">
    <source>
        <dbReference type="Proteomes" id="UP000271974"/>
    </source>
</evidence>
<keyword evidence="3" id="KW-1185">Reference proteome</keyword>
<feature type="region of interest" description="Disordered" evidence="1">
    <location>
        <begin position="41"/>
        <end position="194"/>
    </location>
</feature>
<feature type="non-terminal residue" evidence="2">
    <location>
        <position position="1"/>
    </location>
</feature>
<feature type="compositionally biased region" description="Basic residues" evidence="1">
    <location>
        <begin position="159"/>
        <end position="169"/>
    </location>
</feature>
<dbReference type="AlphaFoldDB" id="A0A433SKG4"/>
<protein>
    <submittedName>
        <fullName evidence="2">Uncharacterized protein</fullName>
    </submittedName>
</protein>
<dbReference type="OrthoDB" id="10629052at2759"/>
<feature type="compositionally biased region" description="Acidic residues" evidence="1">
    <location>
        <begin position="184"/>
        <end position="194"/>
    </location>
</feature>
<organism evidence="2 3">
    <name type="scientific">Elysia chlorotica</name>
    <name type="common">Eastern emerald elysia</name>
    <name type="synonym">Sea slug</name>
    <dbReference type="NCBI Taxonomy" id="188477"/>
    <lineage>
        <taxon>Eukaryota</taxon>
        <taxon>Metazoa</taxon>
        <taxon>Spiralia</taxon>
        <taxon>Lophotrochozoa</taxon>
        <taxon>Mollusca</taxon>
        <taxon>Gastropoda</taxon>
        <taxon>Heterobranchia</taxon>
        <taxon>Euthyneura</taxon>
        <taxon>Panpulmonata</taxon>
        <taxon>Sacoglossa</taxon>
        <taxon>Placobranchoidea</taxon>
        <taxon>Plakobranchidae</taxon>
        <taxon>Elysia</taxon>
    </lineage>
</organism>
<feature type="compositionally biased region" description="Low complexity" evidence="1">
    <location>
        <begin position="136"/>
        <end position="158"/>
    </location>
</feature>
<gene>
    <name evidence="2" type="ORF">EGW08_022591</name>
</gene>
<feature type="compositionally biased region" description="Basic residues" evidence="1">
    <location>
        <begin position="85"/>
        <end position="98"/>
    </location>
</feature>
<dbReference type="Proteomes" id="UP000271974">
    <property type="component" value="Unassembled WGS sequence"/>
</dbReference>
<feature type="compositionally biased region" description="Acidic residues" evidence="1">
    <location>
        <begin position="122"/>
        <end position="132"/>
    </location>
</feature>
<accession>A0A433SKG4</accession>
<comment type="caution">
    <text evidence="2">The sequence shown here is derived from an EMBL/GenBank/DDBJ whole genome shotgun (WGS) entry which is preliminary data.</text>
</comment>
<sequence length="194" mass="21942">ICKEFSDFLSLPLRWPSSGKSSQGGLKVLFLEFKSAKTQKWKRQKKAEKKKNQPSKEMNIEDVHLYSDDKLKNKIRNPQNNIKISGKKKRRLTKRLGHSLRERSQMQVDVDNNQRKQKQEADDTEMVEEQVDSEVTAPAKASSSKGSGSSSTPASAGSGKKRRGRKKNKKTEEITKGGSKFEENDGWGDVEMAE</sequence>
<feature type="compositionally biased region" description="Basic and acidic residues" evidence="1">
    <location>
        <begin position="170"/>
        <end position="183"/>
    </location>
</feature>
<feature type="compositionally biased region" description="Basic and acidic residues" evidence="1">
    <location>
        <begin position="58"/>
        <end position="72"/>
    </location>
</feature>
<evidence type="ECO:0000256" key="1">
    <source>
        <dbReference type="SAM" id="MobiDB-lite"/>
    </source>
</evidence>
<feature type="compositionally biased region" description="Basic and acidic residues" evidence="1">
    <location>
        <begin position="112"/>
        <end position="121"/>
    </location>
</feature>
<proteinExistence type="predicted"/>
<feature type="compositionally biased region" description="Basic residues" evidence="1">
    <location>
        <begin position="41"/>
        <end position="53"/>
    </location>
</feature>
<evidence type="ECO:0000313" key="2">
    <source>
        <dbReference type="EMBL" id="RUS69646.1"/>
    </source>
</evidence>